<proteinExistence type="predicted"/>
<accession>A0ABS4GDS6</accession>
<evidence type="ECO:0000313" key="2">
    <source>
        <dbReference type="Proteomes" id="UP001519342"/>
    </source>
</evidence>
<dbReference type="RefSeq" id="WP_280922380.1">
    <property type="nucleotide sequence ID" value="NZ_JAGGKS010000004.1"/>
</dbReference>
<name>A0ABS4GDS6_9FIRM</name>
<dbReference type="Proteomes" id="UP001519342">
    <property type="component" value="Unassembled WGS sequence"/>
</dbReference>
<sequence length="43" mass="5067">MKEQLINIIETSNDEKLIRRLFALVSGYQNQKQKELSQDETTL</sequence>
<comment type="caution">
    <text evidence="1">The sequence shown here is derived from an EMBL/GenBank/DDBJ whole genome shotgun (WGS) entry which is preliminary data.</text>
</comment>
<gene>
    <name evidence="1" type="ORF">J2Z76_001717</name>
</gene>
<reference evidence="1 2" key="1">
    <citation type="submission" date="2021-03" db="EMBL/GenBank/DDBJ databases">
        <title>Genomic Encyclopedia of Type Strains, Phase IV (KMG-IV): sequencing the most valuable type-strain genomes for metagenomic binning, comparative biology and taxonomic classification.</title>
        <authorList>
            <person name="Goeker M."/>
        </authorList>
    </citation>
    <scope>NUCLEOTIDE SEQUENCE [LARGE SCALE GENOMIC DNA]</scope>
    <source>
        <strain evidence="1 2">DSM 24004</strain>
    </source>
</reference>
<dbReference type="EMBL" id="JAGGKS010000004">
    <property type="protein sequence ID" value="MBP1925856.1"/>
    <property type="molecule type" value="Genomic_DNA"/>
</dbReference>
<evidence type="ECO:0000313" key="1">
    <source>
        <dbReference type="EMBL" id="MBP1925856.1"/>
    </source>
</evidence>
<keyword evidence="2" id="KW-1185">Reference proteome</keyword>
<protein>
    <submittedName>
        <fullName evidence="1">Uncharacterized protein</fullName>
    </submittedName>
</protein>
<organism evidence="1 2">
    <name type="scientific">Sedimentibacter acidaminivorans</name>
    <dbReference type="NCBI Taxonomy" id="913099"/>
    <lineage>
        <taxon>Bacteria</taxon>
        <taxon>Bacillati</taxon>
        <taxon>Bacillota</taxon>
        <taxon>Tissierellia</taxon>
        <taxon>Sedimentibacter</taxon>
    </lineage>
</organism>